<name>A0A8H4PSM9_9HYPO</name>
<evidence type="ECO:0000256" key="1">
    <source>
        <dbReference type="SAM" id="MobiDB-lite"/>
    </source>
</evidence>
<sequence length="142" mass="15180">MPARKCQPMSLPLFQKSRHGGTGSVNFADKFTPHRDKRADQHCRNVLAQGLSQRGAEHHCRNAEQNTTAATRSRTPLPHGADQPGGDKAPRHASVRLGRASTEAEFINLTPAGMAEPWDLGTAPLAGHGPTPHGRGVLGMVV</sequence>
<proteinExistence type="predicted"/>
<dbReference type="Proteomes" id="UP000557566">
    <property type="component" value="Unassembled WGS sequence"/>
</dbReference>
<organism evidence="2 3">
    <name type="scientific">Ophiocordyceps sinensis</name>
    <dbReference type="NCBI Taxonomy" id="72228"/>
    <lineage>
        <taxon>Eukaryota</taxon>
        <taxon>Fungi</taxon>
        <taxon>Dikarya</taxon>
        <taxon>Ascomycota</taxon>
        <taxon>Pezizomycotina</taxon>
        <taxon>Sordariomycetes</taxon>
        <taxon>Hypocreomycetidae</taxon>
        <taxon>Hypocreales</taxon>
        <taxon>Ophiocordycipitaceae</taxon>
        <taxon>Ophiocordyceps</taxon>
    </lineage>
</organism>
<dbReference type="AlphaFoldDB" id="A0A8H4PSM9"/>
<reference evidence="2 3" key="1">
    <citation type="journal article" date="2020" name="Genome Biol. Evol.">
        <title>A new high-quality draft genome assembly of the Chinese cordyceps Ophiocordyceps sinensis.</title>
        <authorList>
            <person name="Shu R."/>
            <person name="Zhang J."/>
            <person name="Meng Q."/>
            <person name="Zhang H."/>
            <person name="Zhou G."/>
            <person name="Li M."/>
            <person name="Wu P."/>
            <person name="Zhao Y."/>
            <person name="Chen C."/>
            <person name="Qin Q."/>
        </authorList>
    </citation>
    <scope>NUCLEOTIDE SEQUENCE [LARGE SCALE GENOMIC DNA]</scope>
    <source>
        <strain evidence="2 3">IOZ07</strain>
    </source>
</reference>
<accession>A0A8H4PSM9</accession>
<gene>
    <name evidence="2" type="ORF">G6O67_003772</name>
</gene>
<comment type="caution">
    <text evidence="2">The sequence shown here is derived from an EMBL/GenBank/DDBJ whole genome shotgun (WGS) entry which is preliminary data.</text>
</comment>
<evidence type="ECO:0000313" key="2">
    <source>
        <dbReference type="EMBL" id="KAF4509623.1"/>
    </source>
</evidence>
<feature type="region of interest" description="Disordered" evidence="1">
    <location>
        <begin position="1"/>
        <end position="23"/>
    </location>
</feature>
<protein>
    <submittedName>
        <fullName evidence="2">Uncharacterized protein</fullName>
    </submittedName>
</protein>
<feature type="region of interest" description="Disordered" evidence="1">
    <location>
        <begin position="53"/>
        <end position="93"/>
    </location>
</feature>
<evidence type="ECO:0000313" key="3">
    <source>
        <dbReference type="Proteomes" id="UP000557566"/>
    </source>
</evidence>
<feature type="compositionally biased region" description="Polar residues" evidence="1">
    <location>
        <begin position="63"/>
        <end position="74"/>
    </location>
</feature>
<dbReference type="EMBL" id="JAAVMX010000004">
    <property type="protein sequence ID" value="KAF4509623.1"/>
    <property type="molecule type" value="Genomic_DNA"/>
</dbReference>
<keyword evidence="3" id="KW-1185">Reference proteome</keyword>